<dbReference type="Proteomes" id="UP001418222">
    <property type="component" value="Unassembled WGS sequence"/>
</dbReference>
<evidence type="ECO:0000256" key="4">
    <source>
        <dbReference type="ARBA" id="ARBA00023163"/>
    </source>
</evidence>
<dbReference type="InterPro" id="IPR002100">
    <property type="entry name" value="TF_MADSbox"/>
</dbReference>
<name>A0AAP0GEY8_9ASPA</name>
<dbReference type="InterPro" id="IPR036879">
    <property type="entry name" value="TF_MADSbox_sf"/>
</dbReference>
<protein>
    <submittedName>
        <fullName evidence="7">MADS-box transcription factor 16</fullName>
    </submittedName>
</protein>
<dbReference type="Gene3D" id="3.40.1810.10">
    <property type="entry name" value="Transcription factor, MADS-box"/>
    <property type="match status" value="1"/>
</dbReference>
<dbReference type="SUPFAM" id="SSF55455">
    <property type="entry name" value="SRF-like"/>
    <property type="match status" value="1"/>
</dbReference>
<dbReference type="SMART" id="SM00432">
    <property type="entry name" value="MADS"/>
    <property type="match status" value="1"/>
</dbReference>
<dbReference type="Pfam" id="PF00319">
    <property type="entry name" value="SRF-TF"/>
    <property type="match status" value="1"/>
</dbReference>
<proteinExistence type="predicted"/>
<keyword evidence="4" id="KW-0804">Transcription</keyword>
<keyword evidence="2" id="KW-0805">Transcription regulation</keyword>
<accession>A0AAP0GEY8</accession>
<dbReference type="PRINTS" id="PR00404">
    <property type="entry name" value="MADSDOMAIN"/>
</dbReference>
<organism evidence="7 8">
    <name type="scientific">Platanthera zijinensis</name>
    <dbReference type="NCBI Taxonomy" id="2320716"/>
    <lineage>
        <taxon>Eukaryota</taxon>
        <taxon>Viridiplantae</taxon>
        <taxon>Streptophyta</taxon>
        <taxon>Embryophyta</taxon>
        <taxon>Tracheophyta</taxon>
        <taxon>Spermatophyta</taxon>
        <taxon>Magnoliopsida</taxon>
        <taxon>Liliopsida</taxon>
        <taxon>Asparagales</taxon>
        <taxon>Orchidaceae</taxon>
        <taxon>Orchidoideae</taxon>
        <taxon>Orchideae</taxon>
        <taxon>Orchidinae</taxon>
        <taxon>Platanthera</taxon>
    </lineage>
</organism>
<comment type="subcellular location">
    <subcellularLocation>
        <location evidence="1">Nucleus</location>
    </subcellularLocation>
</comment>
<reference evidence="7 8" key="1">
    <citation type="journal article" date="2022" name="Nat. Plants">
        <title>Genomes of leafy and leafless Platanthera orchids illuminate the evolution of mycoheterotrophy.</title>
        <authorList>
            <person name="Li M.H."/>
            <person name="Liu K.W."/>
            <person name="Li Z."/>
            <person name="Lu H.C."/>
            <person name="Ye Q.L."/>
            <person name="Zhang D."/>
            <person name="Wang J.Y."/>
            <person name="Li Y.F."/>
            <person name="Zhong Z.M."/>
            <person name="Liu X."/>
            <person name="Yu X."/>
            <person name="Liu D.K."/>
            <person name="Tu X.D."/>
            <person name="Liu B."/>
            <person name="Hao Y."/>
            <person name="Liao X.Y."/>
            <person name="Jiang Y.T."/>
            <person name="Sun W.H."/>
            <person name="Chen J."/>
            <person name="Chen Y.Q."/>
            <person name="Ai Y."/>
            <person name="Zhai J.W."/>
            <person name="Wu S.S."/>
            <person name="Zhou Z."/>
            <person name="Hsiao Y.Y."/>
            <person name="Wu W.L."/>
            <person name="Chen Y.Y."/>
            <person name="Lin Y.F."/>
            <person name="Hsu J.L."/>
            <person name="Li C.Y."/>
            <person name="Wang Z.W."/>
            <person name="Zhao X."/>
            <person name="Zhong W.Y."/>
            <person name="Ma X.K."/>
            <person name="Ma L."/>
            <person name="Huang J."/>
            <person name="Chen G.Z."/>
            <person name="Huang M.Z."/>
            <person name="Huang L."/>
            <person name="Peng D.H."/>
            <person name="Luo Y.B."/>
            <person name="Zou S.Q."/>
            <person name="Chen S.P."/>
            <person name="Lan S."/>
            <person name="Tsai W.C."/>
            <person name="Van de Peer Y."/>
            <person name="Liu Z.J."/>
        </authorList>
    </citation>
    <scope>NUCLEOTIDE SEQUENCE [LARGE SCALE GENOMIC DNA]</scope>
    <source>
        <strain evidence="7">Lor287</strain>
    </source>
</reference>
<dbReference type="EMBL" id="JBBWWQ010000001">
    <property type="protein sequence ID" value="KAK8956730.1"/>
    <property type="molecule type" value="Genomic_DNA"/>
</dbReference>
<dbReference type="GO" id="GO:0003700">
    <property type="term" value="F:DNA-binding transcription factor activity"/>
    <property type="evidence" value="ECO:0007669"/>
    <property type="project" value="InterPro"/>
</dbReference>
<comment type="caution">
    <text evidence="7">The sequence shown here is derived from an EMBL/GenBank/DDBJ whole genome shotgun (WGS) entry which is preliminary data.</text>
</comment>
<evidence type="ECO:0000256" key="5">
    <source>
        <dbReference type="ARBA" id="ARBA00023242"/>
    </source>
</evidence>
<dbReference type="GO" id="GO:0046983">
    <property type="term" value="F:protein dimerization activity"/>
    <property type="evidence" value="ECO:0007669"/>
    <property type="project" value="InterPro"/>
</dbReference>
<dbReference type="GO" id="GO:0005634">
    <property type="term" value="C:nucleus"/>
    <property type="evidence" value="ECO:0007669"/>
    <property type="project" value="UniProtKB-SubCell"/>
</dbReference>
<dbReference type="PROSITE" id="PS50066">
    <property type="entry name" value="MADS_BOX_2"/>
    <property type="match status" value="1"/>
</dbReference>
<keyword evidence="3" id="KW-0238">DNA-binding</keyword>
<dbReference type="PANTHER" id="PTHR48019">
    <property type="entry name" value="SERUM RESPONSE FACTOR HOMOLOG"/>
    <property type="match status" value="1"/>
</dbReference>
<gene>
    <name evidence="7" type="primary">MADS16</name>
    <name evidence="7" type="ORF">KSP39_PZI000758</name>
</gene>
<feature type="domain" description="MADS-box" evidence="6">
    <location>
        <begin position="1"/>
        <end position="53"/>
    </location>
</feature>
<dbReference type="GO" id="GO:0003677">
    <property type="term" value="F:DNA binding"/>
    <property type="evidence" value="ECO:0007669"/>
    <property type="project" value="UniProtKB-KW"/>
</dbReference>
<evidence type="ECO:0000256" key="2">
    <source>
        <dbReference type="ARBA" id="ARBA00023015"/>
    </source>
</evidence>
<dbReference type="AlphaFoldDB" id="A0AAP0GEY8"/>
<keyword evidence="5" id="KW-0539">Nucleus</keyword>
<keyword evidence="8" id="KW-1185">Reference proteome</keyword>
<evidence type="ECO:0000259" key="6">
    <source>
        <dbReference type="PROSITE" id="PS50066"/>
    </source>
</evidence>
<evidence type="ECO:0000313" key="7">
    <source>
        <dbReference type="EMBL" id="KAK8956730.1"/>
    </source>
</evidence>
<evidence type="ECO:0000256" key="1">
    <source>
        <dbReference type="ARBA" id="ARBA00004123"/>
    </source>
</evidence>
<sequence length="92" mass="10504">MGRGKIGMKKIENPTSRQVTYSKRRLGIMKKAEELTVLCDARVSLVIFSSSGRQRRGEDLEELDIQELRGLEQNLEEALRIVRERKGFLGGK</sequence>
<evidence type="ECO:0000256" key="3">
    <source>
        <dbReference type="ARBA" id="ARBA00023125"/>
    </source>
</evidence>
<dbReference type="InterPro" id="IPR050142">
    <property type="entry name" value="MADS-box/MEF2_TF"/>
</dbReference>
<evidence type="ECO:0000313" key="8">
    <source>
        <dbReference type="Proteomes" id="UP001418222"/>
    </source>
</evidence>